<gene>
    <name evidence="1" type="ORF">DS831_09090</name>
</gene>
<keyword evidence="2" id="KW-1185">Reference proteome</keyword>
<dbReference type="InterPro" id="IPR011055">
    <property type="entry name" value="Dup_hybrid_motif"/>
</dbReference>
<dbReference type="Proteomes" id="UP000284109">
    <property type="component" value="Unassembled WGS sequence"/>
</dbReference>
<dbReference type="KEGG" id="lbm:DS830_06820"/>
<name>A0A347ST44_9LACO</name>
<organism evidence="1 2">
    <name type="scientific">Bombilactobacillus bombi</name>
    <dbReference type="NCBI Taxonomy" id="1303590"/>
    <lineage>
        <taxon>Bacteria</taxon>
        <taxon>Bacillati</taxon>
        <taxon>Bacillota</taxon>
        <taxon>Bacilli</taxon>
        <taxon>Lactobacillales</taxon>
        <taxon>Lactobacillaceae</taxon>
        <taxon>Bombilactobacillus</taxon>
    </lineage>
</organism>
<dbReference type="AlphaFoldDB" id="A0A347ST44"/>
<protein>
    <submittedName>
        <fullName evidence="1">Uncharacterized protein</fullName>
    </submittedName>
</protein>
<evidence type="ECO:0000313" key="2">
    <source>
        <dbReference type="Proteomes" id="UP000284109"/>
    </source>
</evidence>
<comment type="caution">
    <text evidence="1">The sequence shown here is derived from an EMBL/GenBank/DDBJ whole genome shotgun (WGS) entry which is preliminary data.</text>
</comment>
<dbReference type="RefSeq" id="WP_118903028.1">
    <property type="nucleotide sequence ID" value="NZ_CP031513.1"/>
</dbReference>
<evidence type="ECO:0000313" key="1">
    <source>
        <dbReference type="EMBL" id="RHW49196.1"/>
    </source>
</evidence>
<sequence length="49" mass="5435">MDVDLDAIKQADYDITTPVVITNSSEFSEVTIPSQTTVTNDDILLYTIK</sequence>
<reference evidence="1 2" key="1">
    <citation type="submission" date="2018-07" db="EMBL/GenBank/DDBJ databases">
        <title>Genome sequences of six Lactobacillus spp. isolated from bumble bee guts.</title>
        <authorList>
            <person name="Motta E.V.S."/>
            <person name="Moran N.A."/>
        </authorList>
    </citation>
    <scope>NUCLEOTIDE SEQUENCE [LARGE SCALE GENOMIC DNA]</scope>
    <source>
        <strain evidence="1 2">BI-1.1</strain>
    </source>
</reference>
<dbReference type="OrthoDB" id="92465at2"/>
<dbReference type="Gene3D" id="2.70.70.10">
    <property type="entry name" value="Glucose Permease (Domain IIA)"/>
    <property type="match status" value="1"/>
</dbReference>
<accession>A0A347ST44</accession>
<dbReference type="EMBL" id="QOCR01000008">
    <property type="protein sequence ID" value="RHW49196.1"/>
    <property type="molecule type" value="Genomic_DNA"/>
</dbReference>
<proteinExistence type="predicted"/>
<dbReference type="SUPFAM" id="SSF51261">
    <property type="entry name" value="Duplicated hybrid motif"/>
    <property type="match status" value="1"/>
</dbReference>